<name>A0A6V8I987_9PROT</name>
<gene>
    <name evidence="4" type="ORF">DmAi_16760</name>
</gene>
<keyword evidence="1" id="KW-0489">Methyltransferase</keyword>
<feature type="region of interest" description="Disordered" evidence="3">
    <location>
        <begin position="1"/>
        <end position="21"/>
    </location>
</feature>
<dbReference type="InterPro" id="IPR003788">
    <property type="entry name" value="NDUFAF7"/>
</dbReference>
<keyword evidence="2" id="KW-0808">Transferase</keyword>
<dbReference type="Gene3D" id="3.40.50.12710">
    <property type="match status" value="1"/>
</dbReference>
<evidence type="ECO:0000256" key="3">
    <source>
        <dbReference type="SAM" id="MobiDB-lite"/>
    </source>
</evidence>
<dbReference type="PANTHER" id="PTHR12049:SF7">
    <property type="entry name" value="PROTEIN ARGININE METHYLTRANSFERASE NDUFAF7, MITOCHONDRIAL"/>
    <property type="match status" value="1"/>
</dbReference>
<proteinExistence type="predicted"/>
<dbReference type="Pfam" id="PF02636">
    <property type="entry name" value="Methyltransf_28"/>
    <property type="match status" value="1"/>
</dbReference>
<dbReference type="InterPro" id="IPR038375">
    <property type="entry name" value="NDUFAF7_sf"/>
</dbReference>
<dbReference type="SUPFAM" id="SSF53335">
    <property type="entry name" value="S-adenosyl-L-methionine-dependent methyltransferases"/>
    <property type="match status" value="1"/>
</dbReference>
<keyword evidence="5" id="KW-1185">Reference proteome</keyword>
<dbReference type="InterPro" id="IPR029063">
    <property type="entry name" value="SAM-dependent_MTases_sf"/>
</dbReference>
<dbReference type="OrthoDB" id="9794208at2"/>
<evidence type="ECO:0000313" key="5">
    <source>
        <dbReference type="Proteomes" id="UP000548726"/>
    </source>
</evidence>
<feature type="compositionally biased region" description="Pro residues" evidence="3">
    <location>
        <begin position="1"/>
        <end position="17"/>
    </location>
</feature>
<dbReference type="RefSeq" id="WP_086654622.1">
    <property type="nucleotide sequence ID" value="NZ_BLJP01000005.1"/>
</dbReference>
<dbReference type="EMBL" id="BLJP01000005">
    <property type="protein sequence ID" value="GFE93617.1"/>
    <property type="molecule type" value="Genomic_DNA"/>
</dbReference>
<evidence type="ECO:0000313" key="4">
    <source>
        <dbReference type="EMBL" id="GFE93617.1"/>
    </source>
</evidence>
<dbReference type="GO" id="GO:0035243">
    <property type="term" value="F:protein-arginine omega-N symmetric methyltransferase activity"/>
    <property type="evidence" value="ECO:0007669"/>
    <property type="project" value="TreeGrafter"/>
</dbReference>
<evidence type="ECO:0000256" key="1">
    <source>
        <dbReference type="ARBA" id="ARBA00022603"/>
    </source>
</evidence>
<comment type="caution">
    <text evidence="4">The sequence shown here is derived from an EMBL/GenBank/DDBJ whole genome shotgun (WGS) entry which is preliminary data.</text>
</comment>
<dbReference type="PANTHER" id="PTHR12049">
    <property type="entry name" value="PROTEIN ARGININE METHYLTRANSFERASE NDUFAF7, MITOCHONDRIAL"/>
    <property type="match status" value="1"/>
</dbReference>
<sequence length="360" mass="38216">MPTFPPDPQSSPAPSAPPAGAERLDHFMARANARYYATHPLLSDFITAPEISQVFGELLGAWAATVWASMGCPSRVILAEAGPGRGTLMADMLRLITARVPAFAHALEVHLVETSPLMRKAQAKALAPFAARVPGLAPVWHTGLDSLPDGPLILVANEFLDALPIRQFLHTPAGWQEHYVQDAAFCCVPCPAPELPDGRALDPDCVVELCEPALDIGRLLGQRFAHTPGAALFLDYGHNSSLTGDSLQALRYARPARPLDAAGEADLTAHVDFTAFAAAARQAGATIWGAVTQGAFLRALGLMERTEQLAAHASPQDADALRSGADRLAAPEKMGHLFRVMALTSPLLPMPPGFMKGPAE</sequence>
<reference evidence="4 5" key="1">
    <citation type="journal article" date="2020" name="Cell Rep.">
        <title>Local necrotic cells trigger systemic immune activation via gut microbiome dysbiosis in Drosophila.</title>
        <authorList>
            <person name="Kosakamoto H."/>
            <person name="Yamauchi T."/>
            <person name="Akuzawa-Tokita Y."/>
            <person name="Nishimura K."/>
            <person name="Soga T."/>
            <person name="Murakami T."/>
            <person name="Mori H."/>
            <person name="Yamamoto K."/>
            <person name="Miyazaki R."/>
            <person name="Koto A."/>
            <person name="Miura M."/>
            <person name="Obata F."/>
        </authorList>
    </citation>
    <scope>NUCLEOTIDE SEQUENCE [LARGE SCALE GENOMIC DNA]</scope>
    <source>
        <strain evidence="4 5">Ai</strain>
    </source>
</reference>
<dbReference type="GO" id="GO:0032259">
    <property type="term" value="P:methylation"/>
    <property type="evidence" value="ECO:0007669"/>
    <property type="project" value="UniProtKB-KW"/>
</dbReference>
<evidence type="ECO:0000256" key="2">
    <source>
        <dbReference type="ARBA" id="ARBA00022679"/>
    </source>
</evidence>
<dbReference type="Proteomes" id="UP000548726">
    <property type="component" value="Unassembled WGS sequence"/>
</dbReference>
<dbReference type="AlphaFoldDB" id="A0A6V8I987"/>
<accession>A0A6V8I987</accession>
<protein>
    <submittedName>
        <fullName evidence="4">ATP synthase subunit beta</fullName>
    </submittedName>
</protein>
<organism evidence="4 5">
    <name type="scientific">Acetobacter persici</name>
    <dbReference type="NCBI Taxonomy" id="1076596"/>
    <lineage>
        <taxon>Bacteria</taxon>
        <taxon>Pseudomonadati</taxon>
        <taxon>Pseudomonadota</taxon>
        <taxon>Alphaproteobacteria</taxon>
        <taxon>Acetobacterales</taxon>
        <taxon>Acetobacteraceae</taxon>
        <taxon>Acetobacter</taxon>
    </lineage>
</organism>